<dbReference type="Pfam" id="PF00160">
    <property type="entry name" value="Pro_isomerase"/>
    <property type="match status" value="1"/>
</dbReference>
<keyword evidence="2" id="KW-0697">Rotamase</keyword>
<name>A0A9E8A7N7_9HYPH</name>
<organism evidence="6">
    <name type="scientific">Bosea sp. NBC_00436</name>
    <dbReference type="NCBI Taxonomy" id="2969620"/>
    <lineage>
        <taxon>Bacteria</taxon>
        <taxon>Pseudomonadati</taxon>
        <taxon>Pseudomonadota</taxon>
        <taxon>Alphaproteobacteria</taxon>
        <taxon>Hyphomicrobiales</taxon>
        <taxon>Boseaceae</taxon>
        <taxon>Bosea</taxon>
    </lineage>
</organism>
<dbReference type="SUPFAM" id="SSF50891">
    <property type="entry name" value="Cyclophilin-like"/>
    <property type="match status" value="1"/>
</dbReference>
<dbReference type="EMBL" id="CP102774">
    <property type="protein sequence ID" value="UZF89075.1"/>
    <property type="molecule type" value="Genomic_DNA"/>
</dbReference>
<dbReference type="Gene3D" id="2.40.100.10">
    <property type="entry name" value="Cyclophilin-like"/>
    <property type="match status" value="1"/>
</dbReference>
<feature type="region of interest" description="Disordered" evidence="4">
    <location>
        <begin position="65"/>
        <end position="94"/>
    </location>
</feature>
<dbReference type="EC" id="5.2.1.8" evidence="1"/>
<evidence type="ECO:0000259" key="5">
    <source>
        <dbReference type="PROSITE" id="PS50072"/>
    </source>
</evidence>
<accession>A0A9E8A7N7</accession>
<dbReference type="PANTHER" id="PTHR43246">
    <property type="entry name" value="PEPTIDYL-PROLYL CIS-TRANS ISOMERASE CYP38, CHLOROPLASTIC"/>
    <property type="match status" value="1"/>
</dbReference>
<dbReference type="GO" id="GO:0003755">
    <property type="term" value="F:peptidyl-prolyl cis-trans isomerase activity"/>
    <property type="evidence" value="ECO:0007669"/>
    <property type="project" value="UniProtKB-KW"/>
</dbReference>
<dbReference type="InterPro" id="IPR002130">
    <property type="entry name" value="Cyclophilin-type_PPIase_dom"/>
</dbReference>
<dbReference type="InterPro" id="IPR044665">
    <property type="entry name" value="E_coli_cyclophilin_A-like"/>
</dbReference>
<evidence type="ECO:0000313" key="6">
    <source>
        <dbReference type="EMBL" id="UZF89075.1"/>
    </source>
</evidence>
<proteinExistence type="predicted"/>
<protein>
    <recommendedName>
        <fullName evidence="1">peptidylprolyl isomerase</fullName>
        <ecNumber evidence="1">5.2.1.8</ecNumber>
    </recommendedName>
</protein>
<evidence type="ECO:0000256" key="2">
    <source>
        <dbReference type="ARBA" id="ARBA00023110"/>
    </source>
</evidence>
<keyword evidence="3 6" id="KW-0413">Isomerase</keyword>
<evidence type="ECO:0000256" key="1">
    <source>
        <dbReference type="ARBA" id="ARBA00013194"/>
    </source>
</evidence>
<feature type="domain" description="PPIase cyclophilin-type" evidence="5">
    <location>
        <begin position="1"/>
        <end position="175"/>
    </location>
</feature>
<dbReference type="InterPro" id="IPR029000">
    <property type="entry name" value="Cyclophilin-like_dom_sf"/>
</dbReference>
<sequence>MTLVALDTEEGRLMLGIDEAGAPLTAANFLAYVDGGHLRAATIYRIVTFANQTAGTLHPIEVIQFGSPGPGEERAPPLSPVPHEPTSSSGLRHRNGTLSLARKAPGTGGHGFFICIGDQPELDEGGRRNPDGAGFAAFGQVVDGMETLLRLHGRAEATEYMQAPIRILGIRRSPVA</sequence>
<dbReference type="PROSITE" id="PS50072">
    <property type="entry name" value="CSA_PPIASE_2"/>
    <property type="match status" value="1"/>
</dbReference>
<evidence type="ECO:0000256" key="4">
    <source>
        <dbReference type="SAM" id="MobiDB-lite"/>
    </source>
</evidence>
<dbReference type="AlphaFoldDB" id="A0A9E8A7N7"/>
<reference evidence="6" key="1">
    <citation type="submission" date="2022-08" db="EMBL/GenBank/DDBJ databases">
        <title>Complete Genome Sequences of 2 Bosea sp. soil isolates.</title>
        <authorList>
            <person name="Alvarez Arevalo M."/>
            <person name="Sterndorff E.B."/>
            <person name="Faurdal D."/>
            <person name="Joergensen T.S."/>
            <person name="Weber T."/>
        </authorList>
    </citation>
    <scope>NUCLEOTIDE SEQUENCE</scope>
    <source>
        <strain evidence="6">NBC_00436</strain>
    </source>
</reference>
<evidence type="ECO:0000256" key="3">
    <source>
        <dbReference type="ARBA" id="ARBA00023235"/>
    </source>
</evidence>
<gene>
    <name evidence="6" type="ORF">NWE54_09945</name>
</gene>